<protein>
    <submittedName>
        <fullName evidence="4">DUF1449 family protein</fullName>
    </submittedName>
</protein>
<keyword evidence="5" id="KW-1185">Reference proteome</keyword>
<dbReference type="EMBL" id="JAQIOY010000001">
    <property type="protein sequence ID" value="MDA7423254.1"/>
    <property type="molecule type" value="Genomic_DNA"/>
</dbReference>
<dbReference type="InterPro" id="IPR048376">
    <property type="entry name" value="YqiJ_N"/>
</dbReference>
<keyword evidence="1" id="KW-1133">Transmembrane helix</keyword>
<dbReference type="Pfam" id="PF21001">
    <property type="entry name" value="YqiJ_N"/>
    <property type="match status" value="1"/>
</dbReference>
<dbReference type="RefSeq" id="WP_271430618.1">
    <property type="nucleotide sequence ID" value="NZ_JAQIOY010000001.1"/>
</dbReference>
<sequence>MFDLFLTAPYVPFTIALALLFGLLALELFFALLGGTLLGAGGEGLDGPEIDVELPDVGDLDLDIDFDALDMDVSDFEVPAFEEVAIDTPDGIGETGGLASWLGFGRMPALIWLATILFSFGAAGLFVQSLMTNTLGFALPALAAAAPAGAFAIWFTRGFGAVFARLLPKTETAALSERHLGRRQGVVTQGTAARGRPAEVKVTDRYGNTHYLRAEPLRDDAQIPQGAEVIVLRHRHDGGYLLVPLTH</sequence>
<dbReference type="Proteomes" id="UP001210720">
    <property type="component" value="Unassembled WGS sequence"/>
</dbReference>
<evidence type="ECO:0000259" key="2">
    <source>
        <dbReference type="Pfam" id="PF07290"/>
    </source>
</evidence>
<dbReference type="InterPro" id="IPR010840">
    <property type="entry name" value="YqiJ_OB"/>
</dbReference>
<feature type="transmembrane region" description="Helical" evidence="1">
    <location>
        <begin position="137"/>
        <end position="156"/>
    </location>
</feature>
<dbReference type="Pfam" id="PF07290">
    <property type="entry name" value="YqiJ_OB"/>
    <property type="match status" value="1"/>
</dbReference>
<evidence type="ECO:0000256" key="1">
    <source>
        <dbReference type="SAM" id="Phobius"/>
    </source>
</evidence>
<name>A0ABT4XMT7_9RHOB</name>
<evidence type="ECO:0000259" key="3">
    <source>
        <dbReference type="Pfam" id="PF21001"/>
    </source>
</evidence>
<feature type="domain" description="Inner membrane protein YqiJ OB-fold" evidence="2">
    <location>
        <begin position="183"/>
        <end position="236"/>
    </location>
</feature>
<feature type="transmembrane region" description="Helical" evidence="1">
    <location>
        <begin position="12"/>
        <end position="33"/>
    </location>
</feature>
<keyword evidence="1" id="KW-0812">Transmembrane</keyword>
<proteinExistence type="predicted"/>
<reference evidence="4 5" key="1">
    <citation type="submission" date="2023-01" db="EMBL/GenBank/DDBJ databases">
        <title>Thalassococcus onchidii sp. nov., isolated from a marine invertebrate from the South China Sea.</title>
        <authorList>
            <person name="Xu S."/>
            <person name="Liu Z."/>
            <person name="Xu Y."/>
        </authorList>
    </citation>
    <scope>NUCLEOTIDE SEQUENCE [LARGE SCALE GENOMIC DNA]</scope>
    <source>
        <strain evidence="4 5">KCTC 32084</strain>
    </source>
</reference>
<gene>
    <name evidence="4" type="ORF">PFY00_00820</name>
</gene>
<evidence type="ECO:0000313" key="5">
    <source>
        <dbReference type="Proteomes" id="UP001210720"/>
    </source>
</evidence>
<keyword evidence="1" id="KW-0472">Membrane</keyword>
<accession>A0ABT4XMT7</accession>
<organism evidence="4 5">
    <name type="scientific">Thalassococcus lentus</name>
    <dbReference type="NCBI Taxonomy" id="1210524"/>
    <lineage>
        <taxon>Bacteria</taxon>
        <taxon>Pseudomonadati</taxon>
        <taxon>Pseudomonadota</taxon>
        <taxon>Alphaproteobacteria</taxon>
        <taxon>Rhodobacterales</taxon>
        <taxon>Roseobacteraceae</taxon>
        <taxon>Thalassococcus</taxon>
    </lineage>
</organism>
<comment type="caution">
    <text evidence="4">The sequence shown here is derived from an EMBL/GenBank/DDBJ whole genome shotgun (WGS) entry which is preliminary data.</text>
</comment>
<feature type="transmembrane region" description="Helical" evidence="1">
    <location>
        <begin position="110"/>
        <end position="131"/>
    </location>
</feature>
<evidence type="ECO:0000313" key="4">
    <source>
        <dbReference type="EMBL" id="MDA7423254.1"/>
    </source>
</evidence>
<feature type="domain" description="Inner membrane protein YqiJ N-terminal" evidence="3">
    <location>
        <begin position="11"/>
        <end position="157"/>
    </location>
</feature>